<evidence type="ECO:0000313" key="1">
    <source>
        <dbReference type="EMBL" id="ADI16976.1"/>
    </source>
</evidence>
<name>E0XRD5_9SPHI</name>
<reference evidence="1" key="1">
    <citation type="journal article" date="2011" name="Environ. Microbiol.">
        <title>Time-series analyses of Monterey Bay coastal microbial picoplankton using a 'genome proxy' microarray.</title>
        <authorList>
            <person name="Rich V.I."/>
            <person name="Pham V.D."/>
            <person name="Eppley J."/>
            <person name="Shi Y."/>
            <person name="DeLong E.F."/>
        </authorList>
    </citation>
    <scope>NUCLEOTIDE SEQUENCE</scope>
</reference>
<sequence length="88" mass="10137">MSYALFSKYQIYGISKQKKPHYNSSGAFKKGGDILSRYYSVPSALIGLTSLFGMGRGDPYRYNHHKLFVLNTQYLISKEEKYTIVEKI</sequence>
<dbReference type="EMBL" id="GU474851">
    <property type="protein sequence ID" value="ADI16976.1"/>
    <property type="molecule type" value="Genomic_DNA"/>
</dbReference>
<accession>E0XRD5</accession>
<organism evidence="1">
    <name type="scientific">uncultured Sphingobacteriales bacterium HF0010_19H17</name>
    <dbReference type="NCBI Taxonomy" id="710990"/>
    <lineage>
        <taxon>Bacteria</taxon>
        <taxon>Pseudomonadati</taxon>
        <taxon>Bacteroidota</taxon>
        <taxon>Sphingobacteriia</taxon>
        <taxon>Sphingobacteriales</taxon>
        <taxon>environmental samples</taxon>
    </lineage>
</organism>
<proteinExistence type="predicted"/>
<dbReference type="AlphaFoldDB" id="E0XRD5"/>
<protein>
    <submittedName>
        <fullName evidence="1">Uncharacterized protein</fullName>
    </submittedName>
</protein>